<feature type="region of interest" description="Disordered" evidence="1">
    <location>
        <begin position="20"/>
        <end position="72"/>
    </location>
</feature>
<keyword evidence="3" id="KW-1185">Reference proteome</keyword>
<evidence type="ECO:0000256" key="1">
    <source>
        <dbReference type="SAM" id="MobiDB-lite"/>
    </source>
</evidence>
<evidence type="ECO:0000313" key="2">
    <source>
        <dbReference type="EMBL" id="RKU46175.1"/>
    </source>
</evidence>
<proteinExistence type="predicted"/>
<gene>
    <name evidence="2" type="ORF">DL546_008444</name>
</gene>
<evidence type="ECO:0000313" key="3">
    <source>
        <dbReference type="Proteomes" id="UP000275385"/>
    </source>
</evidence>
<feature type="compositionally biased region" description="Basic and acidic residues" evidence="1">
    <location>
        <begin position="55"/>
        <end position="68"/>
    </location>
</feature>
<organism evidence="2 3">
    <name type="scientific">Coniochaeta pulveracea</name>
    <dbReference type="NCBI Taxonomy" id="177199"/>
    <lineage>
        <taxon>Eukaryota</taxon>
        <taxon>Fungi</taxon>
        <taxon>Dikarya</taxon>
        <taxon>Ascomycota</taxon>
        <taxon>Pezizomycotina</taxon>
        <taxon>Sordariomycetes</taxon>
        <taxon>Sordariomycetidae</taxon>
        <taxon>Coniochaetales</taxon>
        <taxon>Coniochaetaceae</taxon>
        <taxon>Coniochaeta</taxon>
    </lineage>
</organism>
<sequence length="184" mass="21522">MERVKRHTREYLKVGDRSDVNEKYGWTGPEDPAGLDGASLQETSKRFADWVGTGDGRREQEQDRRSTRPFDLASSPRSYHYLHVDEGCRESVVSDEEKACRPCLDCSKAVQADSVLMREQSMWVEEERGRRKEEKWRRRMRTRCKKGHGGYFSAEIGRRPEHWTVVFIVARKAVLRFDQAPESR</sequence>
<accession>A0A420YE37</accession>
<dbReference type="EMBL" id="QVQW01000016">
    <property type="protein sequence ID" value="RKU46175.1"/>
    <property type="molecule type" value="Genomic_DNA"/>
</dbReference>
<comment type="caution">
    <text evidence="2">The sequence shown here is derived from an EMBL/GenBank/DDBJ whole genome shotgun (WGS) entry which is preliminary data.</text>
</comment>
<name>A0A420YE37_9PEZI</name>
<protein>
    <submittedName>
        <fullName evidence="2">Uncharacterized protein</fullName>
    </submittedName>
</protein>
<dbReference type="AlphaFoldDB" id="A0A420YE37"/>
<dbReference type="Proteomes" id="UP000275385">
    <property type="component" value="Unassembled WGS sequence"/>
</dbReference>
<reference evidence="2 3" key="1">
    <citation type="submission" date="2018-08" db="EMBL/GenBank/DDBJ databases">
        <title>Draft genome of the lignicolous fungus Coniochaeta pulveracea.</title>
        <authorList>
            <person name="Borstlap C.J."/>
            <person name="De Witt R.N."/>
            <person name="Botha A."/>
            <person name="Volschenk H."/>
        </authorList>
    </citation>
    <scope>NUCLEOTIDE SEQUENCE [LARGE SCALE GENOMIC DNA]</scope>
    <source>
        <strain evidence="2 3">CAB683</strain>
    </source>
</reference>